<dbReference type="EMBL" id="FNZA01000001">
    <property type="protein sequence ID" value="SEI66221.1"/>
    <property type="molecule type" value="Genomic_DNA"/>
</dbReference>
<dbReference type="SUPFAM" id="SSF52540">
    <property type="entry name" value="P-loop containing nucleoside triphosphate hydrolases"/>
    <property type="match status" value="2"/>
</dbReference>
<dbReference type="InterPro" id="IPR027417">
    <property type="entry name" value="P-loop_NTPase"/>
</dbReference>
<organism evidence="2 3">
    <name type="scientific">Deinococcus reticulitermitis</name>
    <dbReference type="NCBI Taxonomy" id="856736"/>
    <lineage>
        <taxon>Bacteria</taxon>
        <taxon>Thermotogati</taxon>
        <taxon>Deinococcota</taxon>
        <taxon>Deinococci</taxon>
        <taxon>Deinococcales</taxon>
        <taxon>Deinococcaceae</taxon>
        <taxon>Deinococcus</taxon>
    </lineage>
</organism>
<name>A0A1H6SE76_9DEIO</name>
<dbReference type="Gene3D" id="3.40.50.300">
    <property type="entry name" value="P-loop containing nucleotide triphosphate hydrolases"/>
    <property type="match status" value="1"/>
</dbReference>
<accession>A0A1H6SE76</accession>
<evidence type="ECO:0000313" key="2">
    <source>
        <dbReference type="EMBL" id="SEI66221.1"/>
    </source>
</evidence>
<reference evidence="3" key="1">
    <citation type="submission" date="2016-10" db="EMBL/GenBank/DDBJ databases">
        <authorList>
            <person name="Varghese N."/>
            <person name="Submissions S."/>
        </authorList>
    </citation>
    <scope>NUCLEOTIDE SEQUENCE [LARGE SCALE GENOMIC DNA]</scope>
    <source>
        <strain evidence="3">CGMCC 1.10218</strain>
    </source>
</reference>
<dbReference type="RefSeq" id="WP_092262706.1">
    <property type="nucleotide sequence ID" value="NZ_FNZA01000001.1"/>
</dbReference>
<gene>
    <name evidence="2" type="ORF">SAMN04488058_101274</name>
</gene>
<protein>
    <recommendedName>
        <fullName evidence="4">DUF3732 domain-containing protein</fullName>
    </recommendedName>
</protein>
<feature type="coiled-coil region" evidence="1">
    <location>
        <begin position="188"/>
        <end position="219"/>
    </location>
</feature>
<dbReference type="OrthoDB" id="103556at2"/>
<feature type="coiled-coil region" evidence="1">
    <location>
        <begin position="361"/>
        <end position="402"/>
    </location>
</feature>
<dbReference type="Pfam" id="PF12532">
    <property type="entry name" value="DUF3732"/>
    <property type="match status" value="1"/>
</dbReference>
<dbReference type="InterPro" id="IPR022205">
    <property type="entry name" value="DUF3732"/>
</dbReference>
<dbReference type="Proteomes" id="UP000199223">
    <property type="component" value="Unassembled WGS sequence"/>
</dbReference>
<keyword evidence="1" id="KW-0175">Coiled coil</keyword>
<dbReference type="AlphaFoldDB" id="A0A1H6SE76"/>
<evidence type="ECO:0000313" key="3">
    <source>
        <dbReference type="Proteomes" id="UP000199223"/>
    </source>
</evidence>
<keyword evidence="3" id="KW-1185">Reference proteome</keyword>
<dbReference type="STRING" id="856736.SAMN04488058_101274"/>
<evidence type="ECO:0000256" key="1">
    <source>
        <dbReference type="SAM" id="Coils"/>
    </source>
</evidence>
<sequence length="656" mass="74313">MQIRAIVLYSKSGKRRILPLYPGVNIITGRSGTGKSSLIRIVDYCLGSSRCDVAFGPIRDTVAWYGLLLRFADGETFIARENPAAGATTTNRAFIVSGNPQPIPETLTDPNTTSETVQEFINAKLGIAPNLHTPPEGQSREPLAANFRHALLFSFQEQDEIATQRKLFHRQDEFMMPQAIKDTLPYFLGVVREDALKLEQELREARRQLRRVLREQRANDEVRGEGLGRAIRFLAEARELGLIPEDFNESLNNLEATLAVLDRVRRWTPDAVPASSSSRLDALLRRRPELEDQREAVKDRLEAMLTFASEREGYEAEREEEVLRLESVHLYRVADDHDACPLCGGALDAPVPGTRAISSALADVEASLAGLQRDRPRLREQIDDLQRQRAEVDRQLRENYEEIQAVYAQDAAARALRDVNVARGRVAGRVDLWLDSVNIENQGNLQRDVDLARARVERLDGLLAEDEKTQRLVSVLVELSGRMTGWADRLQLEHAGGNRVLFDWSPLTVTVETPTQKISLRQMGSGENWLAYHLIVHFALHTHFVTRERPTPRFLMLDQPTQVYYPEEDDALRTAEETGALALLSENDRAAVQRMFDFVFDVTGELGDAFQVIVTEHADLREDERFQNAVIERWRDGEALIPREWLEELALSVETD</sequence>
<proteinExistence type="predicted"/>
<evidence type="ECO:0008006" key="4">
    <source>
        <dbReference type="Google" id="ProtNLM"/>
    </source>
</evidence>